<proteinExistence type="predicted"/>
<dbReference type="GO" id="GO:0005739">
    <property type="term" value="C:mitochondrion"/>
    <property type="evidence" value="ECO:0007669"/>
    <property type="project" value="TreeGrafter"/>
</dbReference>
<accession>F2TWZ7</accession>
<dbReference type="InterPro" id="IPR029393">
    <property type="entry name" value="FUS1"/>
</dbReference>
<dbReference type="RefSeq" id="XP_004998082.1">
    <property type="nucleotide sequence ID" value="XM_004998025.1"/>
</dbReference>
<organism evidence="3">
    <name type="scientific">Salpingoeca rosetta (strain ATCC 50818 / BSB-021)</name>
    <dbReference type="NCBI Taxonomy" id="946362"/>
    <lineage>
        <taxon>Eukaryota</taxon>
        <taxon>Choanoflagellata</taxon>
        <taxon>Craspedida</taxon>
        <taxon>Salpingoecidae</taxon>
        <taxon>Salpingoeca</taxon>
    </lineage>
</organism>
<evidence type="ECO:0000256" key="1">
    <source>
        <dbReference type="SAM" id="MobiDB-lite"/>
    </source>
</evidence>
<dbReference type="GO" id="GO:0051881">
    <property type="term" value="P:regulation of mitochondrial membrane potential"/>
    <property type="evidence" value="ECO:0007669"/>
    <property type="project" value="TreeGrafter"/>
</dbReference>
<dbReference type="FunCoup" id="F2TWZ7">
    <property type="interactions" value="191"/>
</dbReference>
<feature type="compositionally biased region" description="Low complexity" evidence="1">
    <location>
        <begin position="15"/>
        <end position="39"/>
    </location>
</feature>
<dbReference type="Proteomes" id="UP000007799">
    <property type="component" value="Unassembled WGS sequence"/>
</dbReference>
<dbReference type="EMBL" id="GL832956">
    <property type="protein sequence ID" value="EGD75906.1"/>
    <property type="molecule type" value="Genomic_DNA"/>
</dbReference>
<dbReference type="KEGG" id="sre:PTSG_00615"/>
<keyword evidence="3" id="KW-1185">Reference proteome</keyword>
<dbReference type="AlphaFoldDB" id="F2TWZ7"/>
<gene>
    <name evidence="2" type="ORF">PTSG_00615</name>
</gene>
<dbReference type="Pfam" id="PF15000">
    <property type="entry name" value="TUSC2"/>
    <property type="match status" value="1"/>
</dbReference>
<dbReference type="PANTHER" id="PTHR15453">
    <property type="entry name" value="TUMOR SUPPRESSOR CANDIDATE 2"/>
    <property type="match status" value="1"/>
</dbReference>
<dbReference type="InParanoid" id="F2TWZ7"/>
<dbReference type="PANTHER" id="PTHR15453:SF8">
    <property type="entry name" value="TUMOR SUPPRESSOR CANDIDATE 2"/>
    <property type="match status" value="1"/>
</dbReference>
<dbReference type="GeneID" id="16078678"/>
<sequence length="112" mass="12281">MFDRVRKWFDGVYKSFTDPNDTTPSSSSAPGAGSRPGATKPTNVVVPVTAKQGSRFVDEDGFAAHEFYEEAEDGHTLKRVPQSRLRPEGTIKLDKPVLPTDCPILLCTAHSF</sequence>
<evidence type="ECO:0000313" key="3">
    <source>
        <dbReference type="Proteomes" id="UP000007799"/>
    </source>
</evidence>
<dbReference type="OrthoDB" id="9025707at2759"/>
<evidence type="ECO:0000313" key="2">
    <source>
        <dbReference type="EMBL" id="EGD75906.1"/>
    </source>
</evidence>
<feature type="region of interest" description="Disordered" evidence="1">
    <location>
        <begin position="13"/>
        <end position="44"/>
    </location>
</feature>
<name>F2TWZ7_SALR5</name>
<protein>
    <submittedName>
        <fullName evidence="2">Uncharacterized protein</fullName>
    </submittedName>
</protein>
<reference evidence="2" key="1">
    <citation type="submission" date="2009-08" db="EMBL/GenBank/DDBJ databases">
        <title>Annotation of Salpingoeca rosetta.</title>
        <authorList>
            <consortium name="The Broad Institute Genome Sequencing Platform"/>
            <person name="Russ C."/>
            <person name="Cuomo C."/>
            <person name="Burger G."/>
            <person name="Gray M.W."/>
            <person name="Holland P.W.H."/>
            <person name="King N."/>
            <person name="Lang F.B.F."/>
            <person name="Roger A.J."/>
            <person name="Ruiz-Trillo I."/>
            <person name="Young S.K."/>
            <person name="Zeng Q."/>
            <person name="Gargeya S."/>
            <person name="Alvarado L."/>
            <person name="Berlin A."/>
            <person name="Chapman S.B."/>
            <person name="Chen Z."/>
            <person name="Freedman E."/>
            <person name="Gellesch M."/>
            <person name="Goldberg J."/>
            <person name="Griggs A."/>
            <person name="Gujja S."/>
            <person name="Heilman E."/>
            <person name="Heiman D."/>
            <person name="Howarth C."/>
            <person name="Mehta T."/>
            <person name="Neiman D."/>
            <person name="Pearson M."/>
            <person name="Roberts A."/>
            <person name="Saif S."/>
            <person name="Shea T."/>
            <person name="Shenoy N."/>
            <person name="Sisk P."/>
            <person name="Stolte C."/>
            <person name="Sykes S."/>
            <person name="White J."/>
            <person name="Yandava C."/>
            <person name="Haas B."/>
            <person name="Nusbaum C."/>
            <person name="Birren B."/>
        </authorList>
    </citation>
    <scope>NUCLEOTIDE SEQUENCE [LARGE SCALE GENOMIC DNA]</scope>
    <source>
        <strain evidence="2">ATCC 50818</strain>
    </source>
</reference>